<dbReference type="PANTHER" id="PTHR11705">
    <property type="entry name" value="PROTEASE FAMILY M14 CARBOXYPEPTIDASE A,B"/>
    <property type="match status" value="1"/>
</dbReference>
<feature type="compositionally biased region" description="Basic and acidic residues" evidence="4">
    <location>
        <begin position="28"/>
        <end position="48"/>
    </location>
</feature>
<reference evidence="7" key="1">
    <citation type="submission" date="2021-01" db="EMBL/GenBank/DDBJ databases">
        <authorList>
            <person name="Corre E."/>
            <person name="Pelletier E."/>
            <person name="Niang G."/>
            <person name="Scheremetjew M."/>
            <person name="Finn R."/>
            <person name="Kale V."/>
            <person name="Holt S."/>
            <person name="Cochrane G."/>
            <person name="Meng A."/>
            <person name="Brown T."/>
            <person name="Cohen L."/>
        </authorList>
    </citation>
    <scope>NUCLEOTIDE SEQUENCE</scope>
    <source>
        <strain evidence="7">CCMP219</strain>
    </source>
</reference>
<dbReference type="GO" id="GO:0006508">
    <property type="term" value="P:proteolysis"/>
    <property type="evidence" value="ECO:0007669"/>
    <property type="project" value="InterPro"/>
</dbReference>
<dbReference type="GO" id="GO:0008270">
    <property type="term" value="F:zinc ion binding"/>
    <property type="evidence" value="ECO:0007669"/>
    <property type="project" value="InterPro"/>
</dbReference>
<feature type="transmembrane region" description="Helical" evidence="5">
    <location>
        <begin position="248"/>
        <end position="270"/>
    </location>
</feature>
<organism evidence="7">
    <name type="scientific">Chlamydomonas euryale</name>
    <dbReference type="NCBI Taxonomy" id="1486919"/>
    <lineage>
        <taxon>Eukaryota</taxon>
        <taxon>Viridiplantae</taxon>
        <taxon>Chlorophyta</taxon>
        <taxon>core chlorophytes</taxon>
        <taxon>Chlorophyceae</taxon>
        <taxon>CS clade</taxon>
        <taxon>Chlamydomonadales</taxon>
        <taxon>Chlamydomonadaceae</taxon>
        <taxon>Chlamydomonas</taxon>
    </lineage>
</organism>
<dbReference type="AlphaFoldDB" id="A0A7R9VJU2"/>
<feature type="compositionally biased region" description="Basic and acidic residues" evidence="4">
    <location>
        <begin position="1"/>
        <end position="22"/>
    </location>
</feature>
<dbReference type="EMBL" id="HBEC01030501">
    <property type="protein sequence ID" value="CAD8297567.1"/>
    <property type="molecule type" value="Transcribed_RNA"/>
</dbReference>
<evidence type="ECO:0000256" key="3">
    <source>
        <dbReference type="PROSITE-ProRule" id="PRU01379"/>
    </source>
</evidence>
<dbReference type="PROSITE" id="PS52035">
    <property type="entry name" value="PEPTIDASE_M14"/>
    <property type="match status" value="1"/>
</dbReference>
<dbReference type="InterPro" id="IPR000834">
    <property type="entry name" value="Peptidase_M14"/>
</dbReference>
<feature type="active site" description="Proton donor/acceptor" evidence="3">
    <location>
        <position position="152"/>
    </location>
</feature>
<accession>A0A7R9VJU2</accession>
<evidence type="ECO:0000256" key="4">
    <source>
        <dbReference type="SAM" id="MobiDB-lite"/>
    </source>
</evidence>
<keyword evidence="5" id="KW-1133">Transmembrane helix</keyword>
<dbReference type="GO" id="GO:0004181">
    <property type="term" value="F:metallocarboxypeptidase activity"/>
    <property type="evidence" value="ECO:0007669"/>
    <property type="project" value="InterPro"/>
</dbReference>
<feature type="domain" description="Peptidase M14" evidence="6">
    <location>
        <begin position="1"/>
        <end position="193"/>
    </location>
</feature>
<dbReference type="Gene3D" id="3.40.630.10">
    <property type="entry name" value="Zn peptidases"/>
    <property type="match status" value="1"/>
</dbReference>
<keyword evidence="5" id="KW-0812">Transmembrane</keyword>
<comment type="similarity">
    <text evidence="2 3">Belongs to the peptidase M14 family.</text>
</comment>
<feature type="region of interest" description="Disordered" evidence="4">
    <location>
        <begin position="1"/>
        <end position="56"/>
    </location>
</feature>
<dbReference type="SUPFAM" id="SSF53187">
    <property type="entry name" value="Zn-dependent exopeptidases"/>
    <property type="match status" value="1"/>
</dbReference>
<name>A0A7R9VJU2_9CHLO</name>
<dbReference type="PANTHER" id="PTHR11705:SF119">
    <property type="entry name" value="OS02G0119300 PROTEIN"/>
    <property type="match status" value="1"/>
</dbReference>
<gene>
    <name evidence="7" type="ORF">CEUR00632_LOCUS14097</name>
</gene>
<dbReference type="GO" id="GO:0005615">
    <property type="term" value="C:extracellular space"/>
    <property type="evidence" value="ECO:0007669"/>
    <property type="project" value="TreeGrafter"/>
</dbReference>
<evidence type="ECO:0000256" key="2">
    <source>
        <dbReference type="ARBA" id="ARBA00005988"/>
    </source>
</evidence>
<sequence length="288" mass="31649">MENSRGREIVEAGGGCERKNGRGVDPNRNFEVDWGKKEKDYDPKEEYPGTHPFSEPETQLVRRLASEFEPHVWLNIHSGMDAMFTPYDHVATVPEAAQEALGMLKIIREEIFSDIKGVEIGSGGKTVGYLAHGTATDYMWEVLGVPMPFTWEIYGDFQAPYNDCFRMFNPIERSLFDSTISHWLKAMFRLVELVPTHSVVSAQLLKARSEAVLRTPIASSSQEPQAVPGILIVPLGIAGPGGSVTLPMWVALLIAVAGLAAVAVGTHRWLRSHTAGSRHGSPRPAGMV</sequence>
<evidence type="ECO:0000259" key="6">
    <source>
        <dbReference type="PROSITE" id="PS52035"/>
    </source>
</evidence>
<proteinExistence type="inferred from homology"/>
<dbReference type="Pfam" id="PF00246">
    <property type="entry name" value="Peptidase_M14"/>
    <property type="match status" value="1"/>
</dbReference>
<keyword evidence="5" id="KW-0472">Membrane</keyword>
<evidence type="ECO:0000256" key="5">
    <source>
        <dbReference type="SAM" id="Phobius"/>
    </source>
</evidence>
<protein>
    <recommendedName>
        <fullName evidence="6">Peptidase M14 domain-containing protein</fullName>
    </recommendedName>
</protein>
<evidence type="ECO:0000313" key="7">
    <source>
        <dbReference type="EMBL" id="CAD8297567.1"/>
    </source>
</evidence>
<comment type="cofactor">
    <cofactor evidence="1">
        <name>Zn(2+)</name>
        <dbReference type="ChEBI" id="CHEBI:29105"/>
    </cofactor>
</comment>
<evidence type="ECO:0000256" key="1">
    <source>
        <dbReference type="ARBA" id="ARBA00001947"/>
    </source>
</evidence>